<reference evidence="8" key="1">
    <citation type="journal article" date="2021" name="PeerJ">
        <title>Extensive microbial diversity within the chicken gut microbiome revealed by metagenomics and culture.</title>
        <authorList>
            <person name="Gilroy R."/>
            <person name="Ravi A."/>
            <person name="Getino M."/>
            <person name="Pursley I."/>
            <person name="Horton D.L."/>
            <person name="Alikhan N.F."/>
            <person name="Baker D."/>
            <person name="Gharbi K."/>
            <person name="Hall N."/>
            <person name="Watson M."/>
            <person name="Adriaenssens E.M."/>
            <person name="Foster-Nyarko E."/>
            <person name="Jarju S."/>
            <person name="Secka A."/>
            <person name="Antonio M."/>
            <person name="Oren A."/>
            <person name="Chaudhuri R.R."/>
            <person name="La Ragione R."/>
            <person name="Hildebrand F."/>
            <person name="Pallen M.J."/>
        </authorList>
    </citation>
    <scope>NUCLEOTIDE SEQUENCE</scope>
    <source>
        <strain evidence="8">ChiBcec15-1070</strain>
    </source>
</reference>
<keyword evidence="5 7" id="KW-1133">Transmembrane helix</keyword>
<evidence type="ECO:0000256" key="6">
    <source>
        <dbReference type="ARBA" id="ARBA00023136"/>
    </source>
</evidence>
<dbReference type="GO" id="GO:0005886">
    <property type="term" value="C:plasma membrane"/>
    <property type="evidence" value="ECO:0007669"/>
    <property type="project" value="UniProtKB-SubCell"/>
</dbReference>
<dbReference type="PANTHER" id="PTHR43663">
    <property type="entry name" value="CHROMATE TRANSPORT PROTEIN-RELATED"/>
    <property type="match status" value="1"/>
</dbReference>
<keyword evidence="3" id="KW-1003">Cell membrane</keyword>
<evidence type="ECO:0000313" key="8">
    <source>
        <dbReference type="EMBL" id="HIW10129.1"/>
    </source>
</evidence>
<evidence type="ECO:0000256" key="1">
    <source>
        <dbReference type="ARBA" id="ARBA00004651"/>
    </source>
</evidence>
<keyword evidence="6 7" id="KW-0472">Membrane</keyword>
<gene>
    <name evidence="8" type="ORF">H9888_01385</name>
</gene>
<keyword evidence="4 7" id="KW-0812">Transmembrane</keyword>
<comment type="caution">
    <text evidence="8">The sequence shown here is derived from an EMBL/GenBank/DDBJ whole genome shotgun (WGS) entry which is preliminary data.</text>
</comment>
<feature type="transmembrane region" description="Helical" evidence="7">
    <location>
        <begin position="74"/>
        <end position="94"/>
    </location>
</feature>
<evidence type="ECO:0000256" key="4">
    <source>
        <dbReference type="ARBA" id="ARBA00022692"/>
    </source>
</evidence>
<dbReference type="AlphaFoldDB" id="A0A9D1TYC9"/>
<dbReference type="EMBL" id="DXHL01000006">
    <property type="protein sequence ID" value="HIW10129.1"/>
    <property type="molecule type" value="Genomic_DNA"/>
</dbReference>
<name>A0A9D1TYC9_9BACT</name>
<evidence type="ECO:0000256" key="7">
    <source>
        <dbReference type="SAM" id="Phobius"/>
    </source>
</evidence>
<dbReference type="Pfam" id="PF02417">
    <property type="entry name" value="Chromate_transp"/>
    <property type="match status" value="1"/>
</dbReference>
<comment type="similarity">
    <text evidence="2">Belongs to the chromate ion transporter (CHR) (TC 2.A.51) family.</text>
</comment>
<evidence type="ECO:0000256" key="5">
    <source>
        <dbReference type="ARBA" id="ARBA00022989"/>
    </source>
</evidence>
<feature type="transmembrane region" description="Helical" evidence="7">
    <location>
        <begin position="143"/>
        <end position="173"/>
    </location>
</feature>
<dbReference type="InterPro" id="IPR052518">
    <property type="entry name" value="CHR_Transporter"/>
</dbReference>
<evidence type="ECO:0000256" key="3">
    <source>
        <dbReference type="ARBA" id="ARBA00022475"/>
    </source>
</evidence>
<dbReference type="InterPro" id="IPR003370">
    <property type="entry name" value="Chromate_transpt"/>
</dbReference>
<organism evidence="8 9">
    <name type="scientific">Candidatus Rikenella faecigallinarum</name>
    <dbReference type="NCBI Taxonomy" id="2838745"/>
    <lineage>
        <taxon>Bacteria</taxon>
        <taxon>Pseudomonadati</taxon>
        <taxon>Bacteroidota</taxon>
        <taxon>Bacteroidia</taxon>
        <taxon>Bacteroidales</taxon>
        <taxon>Rikenellaceae</taxon>
        <taxon>Rikenella</taxon>
    </lineage>
</organism>
<evidence type="ECO:0000313" key="9">
    <source>
        <dbReference type="Proteomes" id="UP000823926"/>
    </source>
</evidence>
<reference evidence="8" key="2">
    <citation type="submission" date="2021-04" db="EMBL/GenBank/DDBJ databases">
        <authorList>
            <person name="Gilroy R."/>
        </authorList>
    </citation>
    <scope>NUCLEOTIDE SEQUENCE</scope>
    <source>
        <strain evidence="8">ChiBcec15-1070</strain>
    </source>
</reference>
<dbReference type="GO" id="GO:0015109">
    <property type="term" value="F:chromate transmembrane transporter activity"/>
    <property type="evidence" value="ECO:0007669"/>
    <property type="project" value="InterPro"/>
</dbReference>
<feature type="transmembrane region" description="Helical" evidence="7">
    <location>
        <begin position="114"/>
        <end position="131"/>
    </location>
</feature>
<comment type="subcellular location">
    <subcellularLocation>
        <location evidence="1">Cell membrane</location>
        <topology evidence="1">Multi-pass membrane protein</topology>
    </subcellularLocation>
</comment>
<accession>A0A9D1TYC9</accession>
<sequence length="175" mass="18850">MLYLQLFLSFFKIGLFGFGGGYAMISLIQAEVVTRHEWISAAQFADIIAISQVTPGPIAINSATYIGYTATGSVWGSALATFGVCAPSLILMLIASRFYLRMKDNPYVAQVMKALRPVVVGLILAAALVLLTPDNFIDWKSYVIFGAVLVAALRKVSPILLIVLSGVAGWLLYGL</sequence>
<dbReference type="PANTHER" id="PTHR43663:SF1">
    <property type="entry name" value="CHROMATE TRANSPORTER"/>
    <property type="match status" value="1"/>
</dbReference>
<protein>
    <submittedName>
        <fullName evidence="8">Chromate transporter</fullName>
    </submittedName>
</protein>
<proteinExistence type="inferred from homology"/>
<dbReference type="Proteomes" id="UP000823926">
    <property type="component" value="Unassembled WGS sequence"/>
</dbReference>
<evidence type="ECO:0000256" key="2">
    <source>
        <dbReference type="ARBA" id="ARBA00005262"/>
    </source>
</evidence>